<dbReference type="SUPFAM" id="SSF141571">
    <property type="entry name" value="Pentapeptide repeat-like"/>
    <property type="match status" value="1"/>
</dbReference>
<evidence type="ECO:0000313" key="3">
    <source>
        <dbReference type="Proteomes" id="UP001312908"/>
    </source>
</evidence>
<dbReference type="Gene3D" id="2.160.20.80">
    <property type="entry name" value="E3 ubiquitin-protein ligase SopA"/>
    <property type="match status" value="1"/>
</dbReference>
<dbReference type="RefSeq" id="WP_394818977.1">
    <property type="nucleotide sequence ID" value="NZ_JAWJZY010000001.1"/>
</dbReference>
<reference evidence="2 3" key="1">
    <citation type="submission" date="2023-10" db="EMBL/GenBank/DDBJ databases">
        <title>Sorlinia euscelidii gen. nov., sp. nov., an acetic acid bacteria isolated from the gut of Euscelidius variegatus emitter.</title>
        <authorList>
            <person name="Michoud G."/>
            <person name="Marasco R."/>
            <person name="Seferji K."/>
            <person name="Gonella E."/>
            <person name="Garuglieri E."/>
            <person name="Alma A."/>
            <person name="Mapelli F."/>
            <person name="Borin S."/>
            <person name="Daffonchio D."/>
            <person name="Crotti E."/>
        </authorList>
    </citation>
    <scope>NUCLEOTIDE SEQUENCE [LARGE SCALE GENOMIC DNA]</scope>
    <source>
        <strain evidence="2 3">EV16P</strain>
    </source>
</reference>
<dbReference type="InterPro" id="IPR001646">
    <property type="entry name" value="5peptide_repeat"/>
</dbReference>
<sequence length="259" mass="27858">MCLNILHKSSGEIIASVARPSEVGMEDPGRCRGTAVQQCAQLGQHLIDADLKGVSCRHADLRGQCFIGCILDDADFSGASLQGADFSGASLLRARFDDASLSGARFLNTDLKQATFKRANLLTSSLIGATLSDADFRDAHLMAARFDGADCTRPDFRQADLSHSSWGATRCISALFQGATWNGIELEGHPVQLDGFGCNVVLLGDKVHVDGHIVPVKDALNISTQEAISMGSLSWLRFVTHFRRIYPLLPDALIDTPSV</sequence>
<dbReference type="PANTHER" id="PTHR47485:SF1">
    <property type="entry name" value="THYLAKOID LUMENAL 17.4 KDA PROTEIN, CHLOROPLASTIC"/>
    <property type="match status" value="1"/>
</dbReference>
<organism evidence="2 3">
    <name type="scientific">Sorlinia euscelidii</name>
    <dbReference type="NCBI Taxonomy" id="3081148"/>
    <lineage>
        <taxon>Bacteria</taxon>
        <taxon>Pseudomonadati</taxon>
        <taxon>Pseudomonadota</taxon>
        <taxon>Alphaproteobacteria</taxon>
        <taxon>Acetobacterales</taxon>
        <taxon>Acetobacteraceae</taxon>
        <taxon>Sorlinia</taxon>
    </lineage>
</organism>
<keyword evidence="1" id="KW-0677">Repeat</keyword>
<evidence type="ECO:0000313" key="2">
    <source>
        <dbReference type="EMBL" id="MEE8658026.1"/>
    </source>
</evidence>
<comment type="caution">
    <text evidence="2">The sequence shown here is derived from an EMBL/GenBank/DDBJ whole genome shotgun (WGS) entry which is preliminary data.</text>
</comment>
<name>A0ABU7U292_9PROT</name>
<evidence type="ECO:0008006" key="4">
    <source>
        <dbReference type="Google" id="ProtNLM"/>
    </source>
</evidence>
<proteinExistence type="predicted"/>
<dbReference type="Pfam" id="PF00805">
    <property type="entry name" value="Pentapeptide"/>
    <property type="match status" value="2"/>
</dbReference>
<dbReference type="Proteomes" id="UP001312908">
    <property type="component" value="Unassembled WGS sequence"/>
</dbReference>
<dbReference type="PANTHER" id="PTHR47485">
    <property type="entry name" value="THYLAKOID LUMENAL 17.4 KDA PROTEIN, CHLOROPLASTIC"/>
    <property type="match status" value="1"/>
</dbReference>
<keyword evidence="3" id="KW-1185">Reference proteome</keyword>
<accession>A0ABU7U292</accession>
<protein>
    <recommendedName>
        <fullName evidence="4">Pentapeptide repeat-containing protein</fullName>
    </recommendedName>
</protein>
<evidence type="ECO:0000256" key="1">
    <source>
        <dbReference type="ARBA" id="ARBA00022737"/>
    </source>
</evidence>
<gene>
    <name evidence="2" type="ORF">DOFOFD_03230</name>
</gene>
<dbReference type="EMBL" id="JAWJZY010000001">
    <property type="protein sequence ID" value="MEE8658026.1"/>
    <property type="molecule type" value="Genomic_DNA"/>
</dbReference>